<organism evidence="3 4">
    <name type="scientific">Kibdelosporangium lantanae</name>
    <dbReference type="NCBI Taxonomy" id="1497396"/>
    <lineage>
        <taxon>Bacteria</taxon>
        <taxon>Bacillati</taxon>
        <taxon>Actinomycetota</taxon>
        <taxon>Actinomycetes</taxon>
        <taxon>Pseudonocardiales</taxon>
        <taxon>Pseudonocardiaceae</taxon>
        <taxon>Kibdelosporangium</taxon>
    </lineage>
</organism>
<protein>
    <recommendedName>
        <fullName evidence="1">ESAT-6-like protein</fullName>
    </recommendedName>
</protein>
<comment type="caution">
    <text evidence="3">The sequence shown here is derived from an EMBL/GenBank/DDBJ whole genome shotgun (WGS) entry which is preliminary data.</text>
</comment>
<accession>A0ABW3M6B6</accession>
<name>A0ABW3M6B6_9PSEU</name>
<feature type="region of interest" description="Disordered" evidence="2">
    <location>
        <begin position="83"/>
        <end position="104"/>
    </location>
</feature>
<dbReference type="NCBIfam" id="TIGR03930">
    <property type="entry name" value="WXG100_ESAT6"/>
    <property type="match status" value="1"/>
</dbReference>
<keyword evidence="4" id="KW-1185">Reference proteome</keyword>
<dbReference type="Gene3D" id="1.10.287.1060">
    <property type="entry name" value="ESAT-6-like"/>
    <property type="match status" value="1"/>
</dbReference>
<gene>
    <name evidence="3" type="ORF">ACFQ1S_11245</name>
</gene>
<dbReference type="InterPro" id="IPR036689">
    <property type="entry name" value="ESAT-6-like_sf"/>
</dbReference>
<evidence type="ECO:0000313" key="3">
    <source>
        <dbReference type="EMBL" id="MFD1046098.1"/>
    </source>
</evidence>
<dbReference type="Pfam" id="PF06013">
    <property type="entry name" value="WXG100"/>
    <property type="match status" value="1"/>
</dbReference>
<sequence>MPEGYKVSGDDLAKAQQDTITVHDNSRANINSMKSQLGGLEGAWVGEASTAFHALLERFGTASDKLLQDLQQISENLGTAAKRYGHQEETTSQAMKNAGGGYAF</sequence>
<evidence type="ECO:0000256" key="2">
    <source>
        <dbReference type="SAM" id="MobiDB-lite"/>
    </source>
</evidence>
<evidence type="ECO:0000313" key="4">
    <source>
        <dbReference type="Proteomes" id="UP001597045"/>
    </source>
</evidence>
<dbReference type="EMBL" id="JBHTIS010000521">
    <property type="protein sequence ID" value="MFD1046098.1"/>
    <property type="molecule type" value="Genomic_DNA"/>
</dbReference>
<dbReference type="InterPro" id="IPR010310">
    <property type="entry name" value="T7SS_ESAT-6-like"/>
</dbReference>
<evidence type="ECO:0000256" key="1">
    <source>
        <dbReference type="RuleBase" id="RU362001"/>
    </source>
</evidence>
<dbReference type="SUPFAM" id="SSF140453">
    <property type="entry name" value="EsxAB dimer-like"/>
    <property type="match status" value="1"/>
</dbReference>
<reference evidence="4" key="1">
    <citation type="journal article" date="2019" name="Int. J. Syst. Evol. Microbiol.">
        <title>The Global Catalogue of Microorganisms (GCM) 10K type strain sequencing project: providing services to taxonomists for standard genome sequencing and annotation.</title>
        <authorList>
            <consortium name="The Broad Institute Genomics Platform"/>
            <consortium name="The Broad Institute Genome Sequencing Center for Infectious Disease"/>
            <person name="Wu L."/>
            <person name="Ma J."/>
        </authorList>
    </citation>
    <scope>NUCLEOTIDE SEQUENCE [LARGE SCALE GENOMIC DNA]</scope>
    <source>
        <strain evidence="4">JCM 31486</strain>
    </source>
</reference>
<proteinExistence type="inferred from homology"/>
<comment type="similarity">
    <text evidence="1">Belongs to the WXG100 family.</text>
</comment>
<dbReference type="Proteomes" id="UP001597045">
    <property type="component" value="Unassembled WGS sequence"/>
</dbReference>